<evidence type="ECO:0000313" key="3">
    <source>
        <dbReference type="Proteomes" id="UP000266841"/>
    </source>
</evidence>
<name>K0R5N6_THAOC</name>
<accession>K0R5N6</accession>
<feature type="region of interest" description="Disordered" evidence="1">
    <location>
        <begin position="1"/>
        <end position="143"/>
    </location>
</feature>
<dbReference type="EMBL" id="AGNL01047303">
    <property type="protein sequence ID" value="EJK47149.1"/>
    <property type="molecule type" value="Genomic_DNA"/>
</dbReference>
<keyword evidence="3" id="KW-1185">Reference proteome</keyword>
<dbReference type="Proteomes" id="UP000266841">
    <property type="component" value="Unassembled WGS sequence"/>
</dbReference>
<feature type="compositionally biased region" description="Basic and acidic residues" evidence="1">
    <location>
        <begin position="1"/>
        <end position="15"/>
    </location>
</feature>
<gene>
    <name evidence="2" type="ORF">THAOC_34155</name>
</gene>
<dbReference type="AlphaFoldDB" id="K0R5N6"/>
<proteinExistence type="predicted"/>
<evidence type="ECO:0000313" key="2">
    <source>
        <dbReference type="EMBL" id="EJK47149.1"/>
    </source>
</evidence>
<comment type="caution">
    <text evidence="2">The sequence shown here is derived from an EMBL/GenBank/DDBJ whole genome shotgun (WGS) entry which is preliminary data.</text>
</comment>
<protein>
    <submittedName>
        <fullName evidence="2">Uncharacterized protein</fullName>
    </submittedName>
</protein>
<sequence length="191" mass="20455">MRVSVEELAHTHNRGDSPPAVAPHYHELVGVKGASPGFPDAPEARRGDVPPAPEQDEEVAVPRRVPRDRRRAGRGAGRRDPAGVIVVAGGEVQQEQLVDGHHGPQDEQGEPPEMASGGDPRGVASGSPRRPGGGHLGSIDIRPFSLTGSRGRRVWWVPSNVVVAPLPNSRSPLVTPALFLRLWPHQFAARE</sequence>
<evidence type="ECO:0000256" key="1">
    <source>
        <dbReference type="SAM" id="MobiDB-lite"/>
    </source>
</evidence>
<reference evidence="2 3" key="1">
    <citation type="journal article" date="2012" name="Genome Biol.">
        <title>Genome and low-iron response of an oceanic diatom adapted to chronic iron limitation.</title>
        <authorList>
            <person name="Lommer M."/>
            <person name="Specht M."/>
            <person name="Roy A.S."/>
            <person name="Kraemer L."/>
            <person name="Andreson R."/>
            <person name="Gutowska M.A."/>
            <person name="Wolf J."/>
            <person name="Bergner S.V."/>
            <person name="Schilhabel M.B."/>
            <person name="Klostermeier U.C."/>
            <person name="Beiko R.G."/>
            <person name="Rosenstiel P."/>
            <person name="Hippler M."/>
            <person name="Laroche J."/>
        </authorList>
    </citation>
    <scope>NUCLEOTIDE SEQUENCE [LARGE SCALE GENOMIC DNA]</scope>
    <source>
        <strain evidence="2 3">CCMP1005</strain>
    </source>
</reference>
<feature type="compositionally biased region" description="Basic residues" evidence="1">
    <location>
        <begin position="64"/>
        <end position="73"/>
    </location>
</feature>
<organism evidence="2 3">
    <name type="scientific">Thalassiosira oceanica</name>
    <name type="common">Marine diatom</name>
    <dbReference type="NCBI Taxonomy" id="159749"/>
    <lineage>
        <taxon>Eukaryota</taxon>
        <taxon>Sar</taxon>
        <taxon>Stramenopiles</taxon>
        <taxon>Ochrophyta</taxon>
        <taxon>Bacillariophyta</taxon>
        <taxon>Coscinodiscophyceae</taxon>
        <taxon>Thalassiosirophycidae</taxon>
        <taxon>Thalassiosirales</taxon>
        <taxon>Thalassiosiraceae</taxon>
        <taxon>Thalassiosira</taxon>
    </lineage>
</organism>